<dbReference type="EMBL" id="JANAWD010000024">
    <property type="protein sequence ID" value="KAJ3490678.1"/>
    <property type="molecule type" value="Genomic_DNA"/>
</dbReference>
<dbReference type="Proteomes" id="UP001212997">
    <property type="component" value="Unassembled WGS sequence"/>
</dbReference>
<accession>A0AAD5VB65</accession>
<protein>
    <recommendedName>
        <fullName evidence="3">F-box domain-containing protein</fullName>
    </recommendedName>
</protein>
<dbReference type="AlphaFoldDB" id="A0AAD5VB65"/>
<proteinExistence type="predicted"/>
<comment type="caution">
    <text evidence="1">The sequence shown here is derived from an EMBL/GenBank/DDBJ whole genome shotgun (WGS) entry which is preliminary data.</text>
</comment>
<evidence type="ECO:0000313" key="2">
    <source>
        <dbReference type="Proteomes" id="UP001212997"/>
    </source>
</evidence>
<name>A0AAD5VB65_9APHY</name>
<evidence type="ECO:0000313" key="1">
    <source>
        <dbReference type="EMBL" id="KAJ3490678.1"/>
    </source>
</evidence>
<reference evidence="1" key="1">
    <citation type="submission" date="2022-07" db="EMBL/GenBank/DDBJ databases">
        <title>Genome Sequence of Physisporinus lineatus.</title>
        <authorList>
            <person name="Buettner E."/>
        </authorList>
    </citation>
    <scope>NUCLEOTIDE SEQUENCE</scope>
    <source>
        <strain evidence="1">VT162</strain>
    </source>
</reference>
<organism evidence="1 2">
    <name type="scientific">Meripilus lineatus</name>
    <dbReference type="NCBI Taxonomy" id="2056292"/>
    <lineage>
        <taxon>Eukaryota</taxon>
        <taxon>Fungi</taxon>
        <taxon>Dikarya</taxon>
        <taxon>Basidiomycota</taxon>
        <taxon>Agaricomycotina</taxon>
        <taxon>Agaricomycetes</taxon>
        <taxon>Polyporales</taxon>
        <taxon>Meripilaceae</taxon>
        <taxon>Meripilus</taxon>
    </lineage>
</organism>
<gene>
    <name evidence="1" type="ORF">NLI96_g1270</name>
</gene>
<sequence length="822" mass="93425">MLDNVHLTPMFYYDLSTRGPQFSLQELCLTPSGVKDRSSLVRTLQNFADIGNLVLRSPPFPTALMSAAWAFEHAEDDVASNAHLPTERQTRVDSLTLYDRHNLFVAPIPTGENRLVMTYPRSLKVSIQLDVFPTLPDRKHVLFSDILQRVEDFNIQLFGTVLHFQYCFHGALQCFQRLESLKHLTLHISLLGLRWGHVEGNLDRLHEFLQNLPQCSRTRLRTIKLITSPFAEYLGEGDAIDSTAAQYDQLCRSIEKFQVLEKLEFEWRIIDRGVQVPYRHAQAAAAKVASFIKAGMPRLDARGLLHFSTNDVSHDGVRFIDIHPWFWATGDDISKINTYDPSRACRLPVFSYLLRIGAETEYLTRPQHPPSSIAVRSYEKMPFIPQELVKGVLSHSSRDVKSLKACSLVSKSWVDPSYIFLFHTIAITWSDPTSKFIDHLRLSPVFPSYIRCLQIRGTRNGRDLPPYVPPYTLGILLSYLPRLATLMLNSVPLTPASYYNLSMGGPKFAFRKVTLANCGLRYSSSLVRTLQNFAEIGELSLEWPNFSTPGPPKAPSTTFTGDDATCNDHKHQTRVDSLKLDEIIWNAPRSHDLFLTLEPTGTDGRESLLVITYPRSLNMDIQPPTIVDSGIPDGMAAFLSEILPRVEDLDINLSLGFLVIDWESDSVRRTLSWFQRLGSLKHLTMRIALFGGRREDVEEALKNFDKIVQNLLQCSRTLLQSIKLVVNPFETLQSNPLASYTRAQPEGQSHIMFAGALLDRLSRSIEEFQVLEKLDFEWRIPNLSDAELSRVAKTTSYIREGLARLDRRGLFHFSTDTSFYAF</sequence>
<keyword evidence="2" id="KW-1185">Reference proteome</keyword>
<evidence type="ECO:0008006" key="3">
    <source>
        <dbReference type="Google" id="ProtNLM"/>
    </source>
</evidence>